<dbReference type="Proteomes" id="UP000590749">
    <property type="component" value="Unassembled WGS sequence"/>
</dbReference>
<sequence>MVGDEVAGPEHPEVGDLLAQLAGTDSGRARDAALELGDRRAYGAVPAMLEVLGATSDASVRNSVAYALSAMRVPEAFEVVVDLLRQERTRGARGTLLYALRPFDCTSILPLLVDLVIEDAWESAREAAYLITEVEIVSAETWMPLRNRLRMAYETADAPCAVKDPERRKIIGFLLQFFEEDSDRPG</sequence>
<dbReference type="EMBL" id="JACHXF010000015">
    <property type="protein sequence ID" value="MBB3098673.1"/>
    <property type="molecule type" value="Genomic_DNA"/>
</dbReference>
<gene>
    <name evidence="1" type="ORF">FHR83_006372</name>
</gene>
<dbReference type="Gene3D" id="1.25.10.10">
    <property type="entry name" value="Leucine-rich Repeat Variant"/>
    <property type="match status" value="1"/>
</dbReference>
<comment type="caution">
    <text evidence="1">The sequence shown here is derived from an EMBL/GenBank/DDBJ whole genome shotgun (WGS) entry which is preliminary data.</text>
</comment>
<keyword evidence="2" id="KW-1185">Reference proteome</keyword>
<evidence type="ECO:0000313" key="1">
    <source>
        <dbReference type="EMBL" id="MBB3098673.1"/>
    </source>
</evidence>
<proteinExistence type="predicted"/>
<dbReference type="RefSeq" id="WP_183224737.1">
    <property type="nucleotide sequence ID" value="NZ_BMPW01000017.1"/>
</dbReference>
<evidence type="ECO:0008006" key="3">
    <source>
        <dbReference type="Google" id="ProtNLM"/>
    </source>
</evidence>
<dbReference type="SUPFAM" id="SSF48371">
    <property type="entry name" value="ARM repeat"/>
    <property type="match status" value="1"/>
</dbReference>
<name>A0A7W5ALW3_9ACTN</name>
<accession>A0A7W5ALW3</accession>
<protein>
    <recommendedName>
        <fullName evidence="3">HEAT repeat-containing protein</fullName>
    </recommendedName>
</protein>
<dbReference type="InterPro" id="IPR011989">
    <property type="entry name" value="ARM-like"/>
</dbReference>
<dbReference type="InterPro" id="IPR016024">
    <property type="entry name" value="ARM-type_fold"/>
</dbReference>
<reference evidence="1 2" key="1">
    <citation type="submission" date="2020-08" db="EMBL/GenBank/DDBJ databases">
        <title>Genomic Encyclopedia of Type Strains, Phase III (KMG-III): the genomes of soil and plant-associated and newly described type strains.</title>
        <authorList>
            <person name="Whitman W."/>
        </authorList>
    </citation>
    <scope>NUCLEOTIDE SEQUENCE [LARGE SCALE GENOMIC DNA]</scope>
    <source>
        <strain evidence="1 2">CECT 3287</strain>
    </source>
</reference>
<organism evidence="1 2">
    <name type="scientific">Actinoplanes campanulatus</name>
    <dbReference type="NCBI Taxonomy" id="113559"/>
    <lineage>
        <taxon>Bacteria</taxon>
        <taxon>Bacillati</taxon>
        <taxon>Actinomycetota</taxon>
        <taxon>Actinomycetes</taxon>
        <taxon>Micromonosporales</taxon>
        <taxon>Micromonosporaceae</taxon>
        <taxon>Actinoplanes</taxon>
    </lineage>
</organism>
<dbReference type="Pfam" id="PF13646">
    <property type="entry name" value="HEAT_2"/>
    <property type="match status" value="1"/>
</dbReference>
<evidence type="ECO:0000313" key="2">
    <source>
        <dbReference type="Proteomes" id="UP000590749"/>
    </source>
</evidence>
<dbReference type="AlphaFoldDB" id="A0A7W5ALW3"/>